<dbReference type="PANTHER" id="PTHR34773">
    <property type="entry name" value="FLAGELLAR SECRETION CHAPERONE FLIS"/>
    <property type="match status" value="1"/>
</dbReference>
<organism evidence="7 8">
    <name type="scientific">Roseimaritima multifibrata</name>
    <dbReference type="NCBI Taxonomy" id="1930274"/>
    <lineage>
        <taxon>Bacteria</taxon>
        <taxon>Pseudomonadati</taxon>
        <taxon>Planctomycetota</taxon>
        <taxon>Planctomycetia</taxon>
        <taxon>Pirellulales</taxon>
        <taxon>Pirellulaceae</taxon>
        <taxon>Roseimaritima</taxon>
    </lineage>
</organism>
<evidence type="ECO:0000256" key="5">
    <source>
        <dbReference type="ARBA" id="ARBA00023186"/>
    </source>
</evidence>
<comment type="similarity">
    <text evidence="2">Belongs to the FliS family.</text>
</comment>
<dbReference type="GO" id="GO:0005829">
    <property type="term" value="C:cytosol"/>
    <property type="evidence" value="ECO:0007669"/>
    <property type="project" value="UniProtKB-SubCell"/>
</dbReference>
<dbReference type="GO" id="GO:0044780">
    <property type="term" value="P:bacterial-type flagellum assembly"/>
    <property type="evidence" value="ECO:0007669"/>
    <property type="project" value="InterPro"/>
</dbReference>
<keyword evidence="7" id="KW-0282">Flagellum</keyword>
<sequence>MQRYESSDKYLSQSVQNASPARLRLMLIDRGLQLAQSLASIAHPVADEASYRNQSLRLRDILGELLSGVTATESEVAKQVSDLYVFLLQHLTQAETEASPDNWNDIAHVLEVEQGTWQEVCAQAMQGTPGFPAQTVFPSSAPPSSPSTASAPSPHLRDQTQRPTLNFEA</sequence>
<dbReference type="Gene3D" id="1.20.120.340">
    <property type="entry name" value="Flagellar protein FliS"/>
    <property type="match status" value="1"/>
</dbReference>
<evidence type="ECO:0000256" key="6">
    <source>
        <dbReference type="SAM" id="MobiDB-lite"/>
    </source>
</evidence>
<name>A0A517MFG0_9BACT</name>
<dbReference type="RefSeq" id="WP_145351755.1">
    <property type="nucleotide sequence ID" value="NZ_CP036262.1"/>
</dbReference>
<dbReference type="InterPro" id="IPR036584">
    <property type="entry name" value="FliS_sf"/>
</dbReference>
<feature type="region of interest" description="Disordered" evidence="6">
    <location>
        <begin position="131"/>
        <end position="169"/>
    </location>
</feature>
<dbReference type="AlphaFoldDB" id="A0A517MFG0"/>
<proteinExistence type="inferred from homology"/>
<evidence type="ECO:0000256" key="3">
    <source>
        <dbReference type="ARBA" id="ARBA00022490"/>
    </source>
</evidence>
<keyword evidence="7" id="KW-0969">Cilium</keyword>
<accession>A0A517MFG0</accession>
<dbReference type="EMBL" id="CP036262">
    <property type="protein sequence ID" value="QDS93632.1"/>
    <property type="molecule type" value="Genomic_DNA"/>
</dbReference>
<evidence type="ECO:0000313" key="7">
    <source>
        <dbReference type="EMBL" id="QDS93632.1"/>
    </source>
</evidence>
<comment type="subcellular location">
    <subcellularLocation>
        <location evidence="1">Cytoplasm</location>
        <location evidence="1">Cytosol</location>
    </subcellularLocation>
</comment>
<evidence type="ECO:0000256" key="2">
    <source>
        <dbReference type="ARBA" id="ARBA00008787"/>
    </source>
</evidence>
<keyword evidence="7" id="KW-0966">Cell projection</keyword>
<protein>
    <submittedName>
        <fullName evidence="7">Flagellar protein FliS</fullName>
    </submittedName>
</protein>
<keyword evidence="8" id="KW-1185">Reference proteome</keyword>
<dbReference type="PANTHER" id="PTHR34773:SF1">
    <property type="entry name" value="FLAGELLAR SECRETION CHAPERONE FLIS"/>
    <property type="match status" value="1"/>
</dbReference>
<reference evidence="7 8" key="1">
    <citation type="submission" date="2019-02" db="EMBL/GenBank/DDBJ databases">
        <title>Deep-cultivation of Planctomycetes and their phenomic and genomic characterization uncovers novel biology.</title>
        <authorList>
            <person name="Wiegand S."/>
            <person name="Jogler M."/>
            <person name="Boedeker C."/>
            <person name="Pinto D."/>
            <person name="Vollmers J."/>
            <person name="Rivas-Marin E."/>
            <person name="Kohn T."/>
            <person name="Peeters S.H."/>
            <person name="Heuer A."/>
            <person name="Rast P."/>
            <person name="Oberbeckmann S."/>
            <person name="Bunk B."/>
            <person name="Jeske O."/>
            <person name="Meyerdierks A."/>
            <person name="Storesund J.E."/>
            <person name="Kallscheuer N."/>
            <person name="Luecker S."/>
            <person name="Lage O.M."/>
            <person name="Pohl T."/>
            <person name="Merkel B.J."/>
            <person name="Hornburger P."/>
            <person name="Mueller R.-W."/>
            <person name="Bruemmer F."/>
            <person name="Labrenz M."/>
            <person name="Spormann A.M."/>
            <person name="Op den Camp H."/>
            <person name="Overmann J."/>
            <person name="Amann R."/>
            <person name="Jetten M.S.M."/>
            <person name="Mascher T."/>
            <person name="Medema M.H."/>
            <person name="Devos D.P."/>
            <person name="Kaster A.-K."/>
            <person name="Ovreas L."/>
            <person name="Rohde M."/>
            <person name="Galperin M.Y."/>
            <person name="Jogler C."/>
        </authorList>
    </citation>
    <scope>NUCLEOTIDE SEQUENCE [LARGE SCALE GENOMIC DNA]</scope>
    <source>
        <strain evidence="7 8">FF011L</strain>
    </source>
</reference>
<dbReference type="OrthoDB" id="266666at2"/>
<dbReference type="GO" id="GO:0071973">
    <property type="term" value="P:bacterial-type flagellum-dependent cell motility"/>
    <property type="evidence" value="ECO:0007669"/>
    <property type="project" value="TreeGrafter"/>
</dbReference>
<evidence type="ECO:0000256" key="1">
    <source>
        <dbReference type="ARBA" id="ARBA00004514"/>
    </source>
</evidence>
<keyword evidence="3" id="KW-0963">Cytoplasm</keyword>
<dbReference type="Proteomes" id="UP000320672">
    <property type="component" value="Chromosome"/>
</dbReference>
<dbReference type="SUPFAM" id="SSF101116">
    <property type="entry name" value="Flagellar export chaperone FliS"/>
    <property type="match status" value="1"/>
</dbReference>
<dbReference type="InterPro" id="IPR003713">
    <property type="entry name" value="FliS"/>
</dbReference>
<dbReference type="KEGG" id="rml:FF011L_24050"/>
<keyword evidence="4" id="KW-1005">Bacterial flagellum biogenesis</keyword>
<dbReference type="Pfam" id="PF02561">
    <property type="entry name" value="FliS"/>
    <property type="match status" value="1"/>
</dbReference>
<evidence type="ECO:0000313" key="8">
    <source>
        <dbReference type="Proteomes" id="UP000320672"/>
    </source>
</evidence>
<gene>
    <name evidence="7" type="ORF">FF011L_24050</name>
</gene>
<keyword evidence="5" id="KW-0143">Chaperone</keyword>
<evidence type="ECO:0000256" key="4">
    <source>
        <dbReference type="ARBA" id="ARBA00022795"/>
    </source>
</evidence>